<evidence type="ECO:0000256" key="20">
    <source>
        <dbReference type="ARBA" id="ARBA00068856"/>
    </source>
</evidence>
<dbReference type="Pfam" id="PF00271">
    <property type="entry name" value="Helicase_C"/>
    <property type="match status" value="1"/>
</dbReference>
<dbReference type="PROSITE" id="PS51195">
    <property type="entry name" value="Q_MOTIF"/>
    <property type="match status" value="1"/>
</dbReference>
<dbReference type="GO" id="GO:0008270">
    <property type="term" value="F:zinc ion binding"/>
    <property type="evidence" value="ECO:0007669"/>
    <property type="project" value="UniProtKB-KW"/>
</dbReference>
<evidence type="ECO:0000256" key="9">
    <source>
        <dbReference type="ARBA" id="ARBA00022801"/>
    </source>
</evidence>
<evidence type="ECO:0000259" key="23">
    <source>
        <dbReference type="PROSITE" id="PS51192"/>
    </source>
</evidence>
<name>A0A8S1IZ06_9CHLO</name>
<dbReference type="GO" id="GO:0005840">
    <property type="term" value="C:ribosome"/>
    <property type="evidence" value="ECO:0007669"/>
    <property type="project" value="UniProtKB-KW"/>
</dbReference>
<keyword evidence="9" id="KW-0378">Hydrolase</keyword>
<dbReference type="Pfam" id="PF00270">
    <property type="entry name" value="DEAD"/>
    <property type="match status" value="1"/>
</dbReference>
<dbReference type="InterPro" id="IPR027417">
    <property type="entry name" value="P-loop_NTPase"/>
</dbReference>
<feature type="domain" description="Helicase ATP-binding" evidence="23">
    <location>
        <begin position="439"/>
        <end position="633"/>
    </location>
</feature>
<dbReference type="PROSITE" id="PS01077">
    <property type="entry name" value="RIBOSOMAL_L37E"/>
    <property type="match status" value="1"/>
</dbReference>
<dbReference type="SUPFAM" id="SSF52540">
    <property type="entry name" value="P-loop containing nucleoside triphosphate hydrolases"/>
    <property type="match status" value="1"/>
</dbReference>
<evidence type="ECO:0000256" key="16">
    <source>
        <dbReference type="ARBA" id="ARBA00023242"/>
    </source>
</evidence>
<feature type="region of interest" description="Disordered" evidence="22">
    <location>
        <begin position="809"/>
        <end position="828"/>
    </location>
</feature>
<evidence type="ECO:0000256" key="13">
    <source>
        <dbReference type="ARBA" id="ARBA00022884"/>
    </source>
</evidence>
<dbReference type="PROSITE" id="PS51194">
    <property type="entry name" value="HELICASE_CTER"/>
    <property type="match status" value="1"/>
</dbReference>
<evidence type="ECO:0000256" key="1">
    <source>
        <dbReference type="ARBA" id="ARBA00004123"/>
    </source>
</evidence>
<evidence type="ECO:0000256" key="2">
    <source>
        <dbReference type="ARBA" id="ARBA00009805"/>
    </source>
</evidence>
<reference evidence="26" key="1">
    <citation type="submission" date="2020-12" db="EMBL/GenBank/DDBJ databases">
        <authorList>
            <person name="Iha C."/>
        </authorList>
    </citation>
    <scope>NUCLEOTIDE SEQUENCE</scope>
</reference>
<gene>
    <name evidence="26" type="ORF">OSTQU699_LOCUS5693</name>
</gene>
<evidence type="ECO:0000256" key="5">
    <source>
        <dbReference type="ARBA" id="ARBA00022723"/>
    </source>
</evidence>
<dbReference type="OrthoDB" id="196131at2759"/>
<dbReference type="Proteomes" id="UP000708148">
    <property type="component" value="Unassembled WGS sequence"/>
</dbReference>
<evidence type="ECO:0000256" key="12">
    <source>
        <dbReference type="ARBA" id="ARBA00022840"/>
    </source>
</evidence>
<dbReference type="EC" id="3.6.4.13" evidence="3"/>
<evidence type="ECO:0000256" key="10">
    <source>
        <dbReference type="ARBA" id="ARBA00022806"/>
    </source>
</evidence>
<dbReference type="SUPFAM" id="SSF57829">
    <property type="entry name" value="Zn-binding ribosomal proteins"/>
    <property type="match status" value="1"/>
</dbReference>
<dbReference type="PROSITE" id="PS51192">
    <property type="entry name" value="HELICASE_ATP_BIND_1"/>
    <property type="match status" value="1"/>
</dbReference>
<feature type="compositionally biased region" description="Basic residues" evidence="22">
    <location>
        <begin position="51"/>
        <end position="79"/>
    </location>
</feature>
<dbReference type="HAMAP" id="MF_00547">
    <property type="entry name" value="Ribosomal_eL37"/>
    <property type="match status" value="1"/>
</dbReference>
<feature type="domain" description="DEAD-box RNA helicase Q" evidence="25">
    <location>
        <begin position="408"/>
        <end position="436"/>
    </location>
</feature>
<evidence type="ECO:0000256" key="6">
    <source>
        <dbReference type="ARBA" id="ARBA00022730"/>
    </source>
</evidence>
<dbReference type="InterPro" id="IPR014001">
    <property type="entry name" value="Helicase_ATP-bd"/>
</dbReference>
<dbReference type="Gene3D" id="3.40.50.300">
    <property type="entry name" value="P-loop containing nucleotide triphosphate hydrolases"/>
    <property type="match status" value="2"/>
</dbReference>
<dbReference type="GO" id="GO:0003724">
    <property type="term" value="F:RNA helicase activity"/>
    <property type="evidence" value="ECO:0007669"/>
    <property type="project" value="UniProtKB-EC"/>
</dbReference>
<dbReference type="PANTHER" id="PTHR47958">
    <property type="entry name" value="ATP-DEPENDENT RNA HELICASE DBP3"/>
    <property type="match status" value="1"/>
</dbReference>
<dbReference type="InterPro" id="IPR011331">
    <property type="entry name" value="Ribosomal_eL37/eL43"/>
</dbReference>
<evidence type="ECO:0000259" key="24">
    <source>
        <dbReference type="PROSITE" id="PS51194"/>
    </source>
</evidence>
<keyword evidence="5" id="KW-0479">Metal-binding</keyword>
<keyword evidence="8" id="KW-0863">Zinc-finger</keyword>
<feature type="compositionally biased region" description="Basic and acidic residues" evidence="22">
    <location>
        <begin position="132"/>
        <end position="142"/>
    </location>
</feature>
<evidence type="ECO:0000256" key="14">
    <source>
        <dbReference type="ARBA" id="ARBA00022980"/>
    </source>
</evidence>
<dbReference type="Gene3D" id="2.20.25.30">
    <property type="match status" value="1"/>
</dbReference>
<evidence type="ECO:0000256" key="19">
    <source>
        <dbReference type="ARBA" id="ARBA00047984"/>
    </source>
</evidence>
<dbReference type="Pfam" id="PF25430">
    <property type="entry name" value="DDX23"/>
    <property type="match status" value="1"/>
</dbReference>
<dbReference type="GO" id="GO:1990904">
    <property type="term" value="C:ribonucleoprotein complex"/>
    <property type="evidence" value="ECO:0007669"/>
    <property type="project" value="UniProtKB-KW"/>
</dbReference>
<feature type="compositionally biased region" description="Basic and acidic residues" evidence="22">
    <location>
        <begin position="190"/>
        <end position="209"/>
    </location>
</feature>
<feature type="short sequence motif" description="Q motif" evidence="21">
    <location>
        <begin position="408"/>
        <end position="436"/>
    </location>
</feature>
<dbReference type="CDD" id="cd18787">
    <property type="entry name" value="SF2_C_DEAD"/>
    <property type="match status" value="1"/>
</dbReference>
<keyword evidence="11" id="KW-0862">Zinc</keyword>
<feature type="compositionally biased region" description="Basic and acidic residues" evidence="22">
    <location>
        <begin position="174"/>
        <end position="183"/>
    </location>
</feature>
<evidence type="ECO:0000256" key="15">
    <source>
        <dbReference type="ARBA" id="ARBA00023187"/>
    </source>
</evidence>
<keyword evidence="12" id="KW-0067">ATP-binding</keyword>
<feature type="domain" description="Helicase C-terminal" evidence="24">
    <location>
        <begin position="660"/>
        <end position="806"/>
    </location>
</feature>
<evidence type="ECO:0000256" key="3">
    <source>
        <dbReference type="ARBA" id="ARBA00012552"/>
    </source>
</evidence>
<dbReference type="GO" id="GO:0006397">
    <property type="term" value="P:mRNA processing"/>
    <property type="evidence" value="ECO:0007669"/>
    <property type="project" value="UniProtKB-KW"/>
</dbReference>
<dbReference type="GO" id="GO:0005634">
    <property type="term" value="C:nucleus"/>
    <property type="evidence" value="ECO:0007669"/>
    <property type="project" value="UniProtKB-SubCell"/>
</dbReference>
<evidence type="ECO:0000256" key="7">
    <source>
        <dbReference type="ARBA" id="ARBA00022741"/>
    </source>
</evidence>
<dbReference type="InterPro" id="IPR001569">
    <property type="entry name" value="Ribosomal_eL37"/>
</dbReference>
<feature type="region of interest" description="Disordered" evidence="22">
    <location>
        <begin position="174"/>
        <end position="209"/>
    </location>
</feature>
<dbReference type="SMART" id="SM00487">
    <property type="entry name" value="DEXDc"/>
    <property type="match status" value="1"/>
</dbReference>
<dbReference type="InterPro" id="IPR001650">
    <property type="entry name" value="Helicase_C-like"/>
</dbReference>
<dbReference type="GO" id="GO:0006412">
    <property type="term" value="P:translation"/>
    <property type="evidence" value="ECO:0007669"/>
    <property type="project" value="InterPro"/>
</dbReference>
<evidence type="ECO:0000256" key="17">
    <source>
        <dbReference type="ARBA" id="ARBA00023274"/>
    </source>
</evidence>
<evidence type="ECO:0000256" key="22">
    <source>
        <dbReference type="SAM" id="MobiDB-lite"/>
    </source>
</evidence>
<dbReference type="InterPro" id="IPR018267">
    <property type="entry name" value="Ribosomal_eL37_CS"/>
</dbReference>
<comment type="subcellular location">
    <subcellularLocation>
        <location evidence="1">Nucleus</location>
    </subcellularLocation>
</comment>
<dbReference type="GO" id="GO:0003735">
    <property type="term" value="F:structural constituent of ribosome"/>
    <property type="evidence" value="ECO:0007669"/>
    <property type="project" value="InterPro"/>
</dbReference>
<proteinExistence type="inferred from homology"/>
<dbReference type="PROSITE" id="PS00039">
    <property type="entry name" value="DEAD_ATP_HELICASE"/>
    <property type="match status" value="1"/>
</dbReference>
<keyword evidence="14" id="KW-0689">Ribosomal protein</keyword>
<accession>A0A8S1IZ06</accession>
<dbReference type="FunFam" id="3.40.50.300:FF:000322">
    <property type="entry name" value="probable ATP-dependent RNA helicase DDX23"/>
    <property type="match status" value="1"/>
</dbReference>
<dbReference type="Pfam" id="PF01907">
    <property type="entry name" value="Ribosomal_L37e"/>
    <property type="match status" value="1"/>
</dbReference>
<comment type="catalytic activity">
    <reaction evidence="19">
        <text>ATP + H2O = ADP + phosphate + H(+)</text>
        <dbReference type="Rhea" id="RHEA:13065"/>
        <dbReference type="ChEBI" id="CHEBI:15377"/>
        <dbReference type="ChEBI" id="CHEBI:15378"/>
        <dbReference type="ChEBI" id="CHEBI:30616"/>
        <dbReference type="ChEBI" id="CHEBI:43474"/>
        <dbReference type="ChEBI" id="CHEBI:456216"/>
        <dbReference type="EC" id="3.6.4.13"/>
    </reaction>
</comment>
<keyword evidence="16" id="KW-0539">Nucleus</keyword>
<feature type="compositionally biased region" description="Basic residues" evidence="22">
    <location>
        <begin position="92"/>
        <end position="107"/>
    </location>
</feature>
<keyword evidence="13" id="KW-0694">RNA-binding</keyword>
<evidence type="ECO:0000313" key="26">
    <source>
        <dbReference type="EMBL" id="CAD7700334.1"/>
    </source>
</evidence>
<evidence type="ECO:0000256" key="18">
    <source>
        <dbReference type="ARBA" id="ARBA00037954"/>
    </source>
</evidence>
<keyword evidence="4" id="KW-0507">mRNA processing</keyword>
<evidence type="ECO:0000259" key="25">
    <source>
        <dbReference type="PROSITE" id="PS51195"/>
    </source>
</evidence>
<sequence length="828" mass="94345">MGKTGKGTGSFGQRHNKSHTLCRRCGRRSFHIQKKICASCGYPGKRMRKYNWSAKAKRRRTTGTGRMRHLRHVYKRFRHQFREGEMHAPVGGKRRERSASRGRRKDRARGNRSASASDGSSSSPSRSPRRERKGDDAGKRGEGGIGSAGGVENGSLVGKVAREPLSLEELVRKREQQQKEEQKPMFLSKKQREELALKRRQSEVEGQRARAEEMKKAREAYLGNLARQRELERKRVEEERRQFQDEREREKEKELIRQQYLGQEKVKKRVLKPSEKFRFNFDWDVGDDTSRDLNPLYNTPHDAHLLFGRGLRAGIDRREQKKGAAQHEKELLQKLRSAAGLKETKESRKLDREREKAADKYDGFDMKTEKHWTEKDKEEMTERDWRIFKEDYNISFKGSGATPALPIRTWEEAHLPKPLMKAVVKAGFKKPTPIQMAAMPVGIQGRDMIGIAETGSGKTAAFVIPMLMYIQAQPVMTEELEAEGPYAVVLAPTRELAQQIEEEAVKLAHYTKYRMCSVVGGQPIEDQGYKLRKGCELVIATPGRLLDCLERRYAVLNQCNYVVLDEADRMIDMGFEPQVVGVLDAMPSTNLRPENEEAEGGSLKYRTTHMFSATMPSAVERLAKKYLRRPVVITIGTAGKATDNVSQRVIPCKENEKEHRLEQEMSKLHEKRAIVFVNTKAKCDVVYRRLEAMGYSCTVLHGGKTQEQREASIKGFRDDAYNILIATDVAGRGIDVPDVALVINYDMPNNIEMYTHRIGRTGRAGRKGVAITFLTMGEAEQPVLYDLKKVLEECGVSVPPELARHPKAQVKPGTIEQRPRRKEQLFAA</sequence>
<keyword evidence="15" id="KW-0508">mRNA splicing</keyword>
<evidence type="ECO:0000256" key="8">
    <source>
        <dbReference type="ARBA" id="ARBA00022771"/>
    </source>
</evidence>
<dbReference type="AlphaFoldDB" id="A0A8S1IZ06"/>
<comment type="similarity">
    <text evidence="18">Belongs to the DEAD box helicase family. DDX23/PRP28 subfamily.</text>
</comment>
<dbReference type="InterPro" id="IPR000629">
    <property type="entry name" value="RNA-helicase_DEAD-box_CS"/>
</dbReference>
<dbReference type="GO" id="GO:0005524">
    <property type="term" value="F:ATP binding"/>
    <property type="evidence" value="ECO:0007669"/>
    <property type="project" value="UniProtKB-KW"/>
</dbReference>
<keyword evidence="10" id="KW-0347">Helicase</keyword>
<keyword evidence="6" id="KW-0699">rRNA-binding</keyword>
<dbReference type="GO" id="GO:0019843">
    <property type="term" value="F:rRNA binding"/>
    <property type="evidence" value="ECO:0007669"/>
    <property type="project" value="UniProtKB-KW"/>
</dbReference>
<feature type="region of interest" description="Disordered" evidence="22">
    <location>
        <begin position="51"/>
        <end position="157"/>
    </location>
</feature>
<feature type="compositionally biased region" description="Gly residues" evidence="22">
    <location>
        <begin position="143"/>
        <end position="152"/>
    </location>
</feature>
<comment type="caution">
    <text evidence="26">The sequence shown here is derived from an EMBL/GenBank/DDBJ whole genome shotgun (WGS) entry which is preliminary data.</text>
</comment>
<dbReference type="EMBL" id="CAJHUC010001226">
    <property type="protein sequence ID" value="CAD7700334.1"/>
    <property type="molecule type" value="Genomic_DNA"/>
</dbReference>
<organism evidence="26 27">
    <name type="scientific">Ostreobium quekettii</name>
    <dbReference type="NCBI Taxonomy" id="121088"/>
    <lineage>
        <taxon>Eukaryota</taxon>
        <taxon>Viridiplantae</taxon>
        <taxon>Chlorophyta</taxon>
        <taxon>core chlorophytes</taxon>
        <taxon>Ulvophyceae</taxon>
        <taxon>TCBD clade</taxon>
        <taxon>Bryopsidales</taxon>
        <taxon>Ostreobineae</taxon>
        <taxon>Ostreobiaceae</taxon>
        <taxon>Ostreobium</taxon>
    </lineage>
</organism>
<dbReference type="InterPro" id="IPR011332">
    <property type="entry name" value="Ribosomal_zn-bd"/>
</dbReference>
<protein>
    <recommendedName>
        <fullName evidence="20">DEAD-box ATP-dependent RNA helicase 21</fullName>
        <ecNumber evidence="3">3.6.4.13</ecNumber>
    </recommendedName>
</protein>
<dbReference type="SMART" id="SM00490">
    <property type="entry name" value="HELICc"/>
    <property type="match status" value="1"/>
</dbReference>
<evidence type="ECO:0000256" key="4">
    <source>
        <dbReference type="ARBA" id="ARBA00022664"/>
    </source>
</evidence>
<dbReference type="InterPro" id="IPR014014">
    <property type="entry name" value="RNA_helicase_DEAD_Q_motif"/>
</dbReference>
<dbReference type="GO" id="GO:0016787">
    <property type="term" value="F:hydrolase activity"/>
    <property type="evidence" value="ECO:0007669"/>
    <property type="project" value="UniProtKB-KW"/>
</dbReference>
<dbReference type="FunFam" id="2.20.25.30:FF:000001">
    <property type="entry name" value="Ribosomal protein L37"/>
    <property type="match status" value="1"/>
</dbReference>
<comment type="similarity">
    <text evidence="2">Belongs to the eukaryotic ribosomal protein eL37 family.</text>
</comment>
<dbReference type="InterPro" id="IPR057479">
    <property type="entry name" value="PRP28/DDX23-like_helical"/>
</dbReference>
<keyword evidence="7" id="KW-0547">Nucleotide-binding</keyword>
<evidence type="ECO:0000313" key="27">
    <source>
        <dbReference type="Proteomes" id="UP000708148"/>
    </source>
</evidence>
<evidence type="ECO:0000256" key="11">
    <source>
        <dbReference type="ARBA" id="ARBA00022833"/>
    </source>
</evidence>
<dbReference type="CDD" id="cd17945">
    <property type="entry name" value="DEADc_DDX23"/>
    <property type="match status" value="1"/>
</dbReference>
<dbReference type="GO" id="GO:0008380">
    <property type="term" value="P:RNA splicing"/>
    <property type="evidence" value="ECO:0007669"/>
    <property type="project" value="UniProtKB-KW"/>
</dbReference>
<keyword evidence="27" id="KW-1185">Reference proteome</keyword>
<evidence type="ECO:0000256" key="21">
    <source>
        <dbReference type="PROSITE-ProRule" id="PRU00552"/>
    </source>
</evidence>
<dbReference type="InterPro" id="IPR011545">
    <property type="entry name" value="DEAD/DEAH_box_helicase_dom"/>
</dbReference>
<feature type="compositionally biased region" description="Low complexity" evidence="22">
    <location>
        <begin position="111"/>
        <end position="126"/>
    </location>
</feature>
<keyword evidence="17" id="KW-0687">Ribonucleoprotein</keyword>